<evidence type="ECO:0000256" key="2">
    <source>
        <dbReference type="ARBA" id="ARBA00023015"/>
    </source>
</evidence>
<dbReference type="EMBL" id="PXYT01000031">
    <property type="protein sequence ID" value="PSR26903.1"/>
    <property type="molecule type" value="Genomic_DNA"/>
</dbReference>
<feature type="region of interest" description="Disordered" evidence="5">
    <location>
        <begin position="301"/>
        <end position="320"/>
    </location>
</feature>
<dbReference type="PRINTS" id="PR00039">
    <property type="entry name" value="HTHLYSR"/>
</dbReference>
<keyword evidence="2" id="KW-0805">Transcription regulation</keyword>
<evidence type="ECO:0000259" key="6">
    <source>
        <dbReference type="PROSITE" id="PS50931"/>
    </source>
</evidence>
<organism evidence="7 8">
    <name type="scientific">Sulfobacillus benefaciens</name>
    <dbReference type="NCBI Taxonomy" id="453960"/>
    <lineage>
        <taxon>Bacteria</taxon>
        <taxon>Bacillati</taxon>
        <taxon>Bacillota</taxon>
        <taxon>Clostridia</taxon>
        <taxon>Eubacteriales</taxon>
        <taxon>Clostridiales Family XVII. Incertae Sedis</taxon>
        <taxon>Sulfobacillus</taxon>
    </lineage>
</organism>
<keyword evidence="3" id="KW-0238">DNA-binding</keyword>
<feature type="compositionally biased region" description="Basic and acidic residues" evidence="5">
    <location>
        <begin position="301"/>
        <end position="313"/>
    </location>
</feature>
<dbReference type="InterPro" id="IPR050950">
    <property type="entry name" value="HTH-type_LysR_regulators"/>
</dbReference>
<dbReference type="InterPro" id="IPR036388">
    <property type="entry name" value="WH-like_DNA-bd_sf"/>
</dbReference>
<evidence type="ECO:0000256" key="3">
    <source>
        <dbReference type="ARBA" id="ARBA00023125"/>
    </source>
</evidence>
<feature type="domain" description="HTH lysR-type" evidence="6">
    <location>
        <begin position="6"/>
        <end position="63"/>
    </location>
</feature>
<comment type="caution">
    <text evidence="7">The sequence shown here is derived from an EMBL/GenBank/DDBJ whole genome shotgun (WGS) entry which is preliminary data.</text>
</comment>
<dbReference type="AlphaFoldDB" id="A0A2T2WXE2"/>
<evidence type="ECO:0000313" key="8">
    <source>
        <dbReference type="Proteomes" id="UP000242699"/>
    </source>
</evidence>
<dbReference type="Pfam" id="PF03466">
    <property type="entry name" value="LysR_substrate"/>
    <property type="match status" value="1"/>
</dbReference>
<sequence length="320" mass="35606">MKGMAMTLHQLFLLIAVADHGSISGAATTLNMAQPTITYQIRALEDELGQPLLERQPRGVALTHAGKIVVSEGRKVLELVSGIPSKIERTLAEIHGEVMFGVSPVTPFSTHHFPAIYRPFHDRYPGIKVTVVEERSEKMQEMIRKGQIDVAVLALPINAWKLNIEPLWKEKLTVVFPLDHPHKASYHLRELQTEQIVMLRPEYSLAQRVSVMAQHAGFLPKITVEVATLGALVGFVRAGMGISIVPWEVAQSWASLGYVHVAELDPPQERQLALVSSKNAPLSLEVSLFADKLRAYAQRISSDRGAERQRPNENLDNQML</sequence>
<dbReference type="InterPro" id="IPR036390">
    <property type="entry name" value="WH_DNA-bd_sf"/>
</dbReference>
<dbReference type="Gene3D" id="1.10.10.10">
    <property type="entry name" value="Winged helix-like DNA-binding domain superfamily/Winged helix DNA-binding domain"/>
    <property type="match status" value="1"/>
</dbReference>
<dbReference type="CDD" id="cd05466">
    <property type="entry name" value="PBP2_LTTR_substrate"/>
    <property type="match status" value="1"/>
</dbReference>
<evidence type="ECO:0000256" key="5">
    <source>
        <dbReference type="SAM" id="MobiDB-lite"/>
    </source>
</evidence>
<accession>A0A2T2WXE2</accession>
<dbReference type="Pfam" id="PF00126">
    <property type="entry name" value="HTH_1"/>
    <property type="match status" value="1"/>
</dbReference>
<dbReference type="GO" id="GO:0003677">
    <property type="term" value="F:DNA binding"/>
    <property type="evidence" value="ECO:0007669"/>
    <property type="project" value="UniProtKB-KW"/>
</dbReference>
<evidence type="ECO:0000256" key="1">
    <source>
        <dbReference type="ARBA" id="ARBA00009437"/>
    </source>
</evidence>
<dbReference type="PROSITE" id="PS50931">
    <property type="entry name" value="HTH_LYSR"/>
    <property type="match status" value="1"/>
</dbReference>
<evidence type="ECO:0000313" key="7">
    <source>
        <dbReference type="EMBL" id="PSR26903.1"/>
    </source>
</evidence>
<dbReference type="GO" id="GO:0003700">
    <property type="term" value="F:DNA-binding transcription factor activity"/>
    <property type="evidence" value="ECO:0007669"/>
    <property type="project" value="InterPro"/>
</dbReference>
<dbReference type="InterPro" id="IPR000847">
    <property type="entry name" value="LysR_HTH_N"/>
</dbReference>
<gene>
    <name evidence="7" type="ORF">C7B43_12775</name>
</gene>
<dbReference type="Proteomes" id="UP000242699">
    <property type="component" value="Unassembled WGS sequence"/>
</dbReference>
<dbReference type="GO" id="GO:0005829">
    <property type="term" value="C:cytosol"/>
    <property type="evidence" value="ECO:0007669"/>
    <property type="project" value="TreeGrafter"/>
</dbReference>
<dbReference type="SUPFAM" id="SSF53850">
    <property type="entry name" value="Periplasmic binding protein-like II"/>
    <property type="match status" value="1"/>
</dbReference>
<reference evidence="7 8" key="1">
    <citation type="journal article" date="2014" name="BMC Genomics">
        <title>Comparison of environmental and isolate Sulfobacillus genomes reveals diverse carbon, sulfur, nitrogen, and hydrogen metabolisms.</title>
        <authorList>
            <person name="Justice N.B."/>
            <person name="Norman A."/>
            <person name="Brown C.T."/>
            <person name="Singh A."/>
            <person name="Thomas B.C."/>
            <person name="Banfield J.F."/>
        </authorList>
    </citation>
    <scope>NUCLEOTIDE SEQUENCE [LARGE SCALE GENOMIC DNA]</scope>
    <source>
        <strain evidence="7">AMDSBA1</strain>
    </source>
</reference>
<evidence type="ECO:0000256" key="4">
    <source>
        <dbReference type="ARBA" id="ARBA00023163"/>
    </source>
</evidence>
<dbReference type="Gene3D" id="3.40.190.290">
    <property type="match status" value="1"/>
</dbReference>
<dbReference type="FunFam" id="1.10.10.10:FF:000001">
    <property type="entry name" value="LysR family transcriptional regulator"/>
    <property type="match status" value="1"/>
</dbReference>
<dbReference type="InterPro" id="IPR005119">
    <property type="entry name" value="LysR_subst-bd"/>
</dbReference>
<dbReference type="PANTHER" id="PTHR30419">
    <property type="entry name" value="HTH-TYPE TRANSCRIPTIONAL REGULATOR YBHD"/>
    <property type="match status" value="1"/>
</dbReference>
<proteinExistence type="inferred from homology"/>
<keyword evidence="4" id="KW-0804">Transcription</keyword>
<name>A0A2T2WXE2_9FIRM</name>
<dbReference type="SUPFAM" id="SSF46785">
    <property type="entry name" value="Winged helix' DNA-binding domain"/>
    <property type="match status" value="1"/>
</dbReference>
<protein>
    <recommendedName>
        <fullName evidence="6">HTH lysR-type domain-containing protein</fullName>
    </recommendedName>
</protein>
<comment type="similarity">
    <text evidence="1">Belongs to the LysR transcriptional regulatory family.</text>
</comment>